<proteinExistence type="predicted"/>
<dbReference type="EMBL" id="MT143813">
    <property type="protein sequence ID" value="QJB02892.1"/>
    <property type="molecule type" value="Genomic_DNA"/>
</dbReference>
<gene>
    <name evidence="1" type="ORF">MM171B01032_0003</name>
</gene>
<reference evidence="1" key="1">
    <citation type="submission" date="2020-03" db="EMBL/GenBank/DDBJ databases">
        <title>The deep terrestrial virosphere.</title>
        <authorList>
            <person name="Holmfeldt K."/>
            <person name="Nilsson E."/>
            <person name="Simone D."/>
            <person name="Lopez-Fernandez M."/>
            <person name="Wu X."/>
            <person name="de Brujin I."/>
            <person name="Lundin D."/>
            <person name="Andersson A."/>
            <person name="Bertilsson S."/>
            <person name="Dopson M."/>
        </authorList>
    </citation>
    <scope>NUCLEOTIDE SEQUENCE</scope>
    <source>
        <strain evidence="1">MM171B01032</strain>
    </source>
</reference>
<accession>A0A6M3MDV8</accession>
<sequence length="83" mass="9805">MFDKLFFGDIHNQYSFVHQILDHGLDTGIDYVKEFGVHHRKFLHDQRGIDYVLINYGLQASYIAHGHIVLDKIWSHAKRKNLI</sequence>
<organism evidence="1">
    <name type="scientific">viral metagenome</name>
    <dbReference type="NCBI Taxonomy" id="1070528"/>
    <lineage>
        <taxon>unclassified sequences</taxon>
        <taxon>metagenomes</taxon>
        <taxon>organismal metagenomes</taxon>
    </lineage>
</organism>
<evidence type="ECO:0000313" key="1">
    <source>
        <dbReference type="EMBL" id="QJB02892.1"/>
    </source>
</evidence>
<protein>
    <submittedName>
        <fullName evidence="1">Uncharacterized protein</fullName>
    </submittedName>
</protein>
<name>A0A6M3MDV8_9ZZZZ</name>
<dbReference type="AlphaFoldDB" id="A0A6M3MDV8"/>